<evidence type="ECO:0000256" key="10">
    <source>
        <dbReference type="PROSITE-ProRule" id="PRU00703"/>
    </source>
</evidence>
<proteinExistence type="predicted"/>
<evidence type="ECO:0000256" key="1">
    <source>
        <dbReference type="ARBA" id="ARBA00004141"/>
    </source>
</evidence>
<keyword evidence="3" id="KW-0050">Antiport</keyword>
<dbReference type="GO" id="GO:0016020">
    <property type="term" value="C:membrane"/>
    <property type="evidence" value="ECO:0007669"/>
    <property type="project" value="UniProtKB-SubCell"/>
</dbReference>
<dbReference type="SUPFAM" id="SSF54631">
    <property type="entry name" value="CBS-domain pair"/>
    <property type="match status" value="1"/>
</dbReference>
<keyword evidence="2" id="KW-0813">Transport</keyword>
<dbReference type="Proteomes" id="UP001319921">
    <property type="component" value="Chromosome"/>
</dbReference>
<dbReference type="KEGG" id="scas:SACC_02860"/>
<dbReference type="Gene3D" id="1.20.1530.20">
    <property type="match status" value="1"/>
</dbReference>
<dbReference type="RefSeq" id="WP_229571283.1">
    <property type="nucleotide sequence ID" value="NZ_AP025226.1"/>
</dbReference>
<evidence type="ECO:0000313" key="14">
    <source>
        <dbReference type="Proteomes" id="UP001319921"/>
    </source>
</evidence>
<feature type="transmembrane region" description="Helical" evidence="11">
    <location>
        <begin position="230"/>
        <end position="247"/>
    </location>
</feature>
<dbReference type="GO" id="GO:0006814">
    <property type="term" value="P:sodium ion transport"/>
    <property type="evidence" value="ECO:0007669"/>
    <property type="project" value="UniProtKB-KW"/>
</dbReference>
<evidence type="ECO:0000256" key="8">
    <source>
        <dbReference type="ARBA" id="ARBA00023136"/>
    </source>
</evidence>
<reference evidence="13 14" key="1">
    <citation type="journal article" date="2022" name="Microbiol. Resour. Announc.">
        <title>Complete Genome Sequence of the Hyperthermophilic and Acidophilic Archaeon Saccharolobus caldissimus Strain HS-3T.</title>
        <authorList>
            <person name="Sakai H.D."/>
            <person name="Kurosawa N."/>
        </authorList>
    </citation>
    <scope>NUCLEOTIDE SEQUENCE [LARGE SCALE GENOMIC DNA]</scope>
    <source>
        <strain evidence="13 14">JCM32116</strain>
    </source>
</reference>
<feature type="transmembrane region" description="Helical" evidence="11">
    <location>
        <begin position="115"/>
        <end position="135"/>
    </location>
</feature>
<feature type="transmembrane region" description="Helical" evidence="11">
    <location>
        <begin position="347"/>
        <end position="368"/>
    </location>
</feature>
<keyword evidence="6" id="KW-0915">Sodium</keyword>
<feature type="transmembrane region" description="Helical" evidence="11">
    <location>
        <begin position="87"/>
        <end position="109"/>
    </location>
</feature>
<evidence type="ECO:0000256" key="3">
    <source>
        <dbReference type="ARBA" id="ARBA00022449"/>
    </source>
</evidence>
<dbReference type="InterPro" id="IPR006153">
    <property type="entry name" value="Cation/H_exchanger_TM"/>
</dbReference>
<keyword evidence="10" id="KW-0129">CBS domain</keyword>
<dbReference type="Gene3D" id="3.10.580.10">
    <property type="entry name" value="CBS-domain"/>
    <property type="match status" value="1"/>
</dbReference>
<evidence type="ECO:0000256" key="2">
    <source>
        <dbReference type="ARBA" id="ARBA00022448"/>
    </source>
</evidence>
<dbReference type="Pfam" id="PF00571">
    <property type="entry name" value="CBS"/>
    <property type="match status" value="1"/>
</dbReference>
<evidence type="ECO:0000256" key="4">
    <source>
        <dbReference type="ARBA" id="ARBA00022692"/>
    </source>
</evidence>
<evidence type="ECO:0000256" key="7">
    <source>
        <dbReference type="ARBA" id="ARBA00023065"/>
    </source>
</evidence>
<feature type="transmembrane region" description="Helical" evidence="11">
    <location>
        <begin position="147"/>
        <end position="166"/>
    </location>
</feature>
<dbReference type="GeneID" id="68865010"/>
<evidence type="ECO:0000313" key="13">
    <source>
        <dbReference type="EMBL" id="BDB97269.1"/>
    </source>
</evidence>
<organism evidence="13 14">
    <name type="scientific">Saccharolobus caldissimus</name>
    <dbReference type="NCBI Taxonomy" id="1702097"/>
    <lineage>
        <taxon>Archaea</taxon>
        <taxon>Thermoproteota</taxon>
        <taxon>Thermoprotei</taxon>
        <taxon>Sulfolobales</taxon>
        <taxon>Sulfolobaceae</taxon>
        <taxon>Saccharolobus</taxon>
    </lineage>
</organism>
<feature type="transmembrane region" description="Helical" evidence="11">
    <location>
        <begin position="6"/>
        <end position="22"/>
    </location>
</feature>
<comment type="subcellular location">
    <subcellularLocation>
        <location evidence="1">Membrane</location>
        <topology evidence="1">Multi-pass membrane protein</topology>
    </subcellularLocation>
</comment>
<dbReference type="PANTHER" id="PTHR43562:SF3">
    <property type="entry name" value="SODIUM ION_PROTON EXCHANGER (EUROFUNG)"/>
    <property type="match status" value="1"/>
</dbReference>
<feature type="transmembrane region" description="Helical" evidence="11">
    <location>
        <begin position="172"/>
        <end position="194"/>
    </location>
</feature>
<keyword evidence="14" id="KW-1185">Reference proteome</keyword>
<name>A0AAQ4CN88_9CREN</name>
<feature type="transmembrane region" description="Helical" evidence="11">
    <location>
        <begin position="285"/>
        <end position="307"/>
    </location>
</feature>
<dbReference type="PANTHER" id="PTHR43562">
    <property type="entry name" value="NAPA-TYPE SODIUM/HYDROGEN ANTIPORTER"/>
    <property type="match status" value="1"/>
</dbReference>
<dbReference type="GO" id="GO:1902600">
    <property type="term" value="P:proton transmembrane transport"/>
    <property type="evidence" value="ECO:0007669"/>
    <property type="project" value="InterPro"/>
</dbReference>
<evidence type="ECO:0000256" key="9">
    <source>
        <dbReference type="ARBA" id="ARBA00023201"/>
    </source>
</evidence>
<feature type="transmembrane region" description="Helical" evidence="11">
    <location>
        <begin position="259"/>
        <end position="279"/>
    </location>
</feature>
<dbReference type="InterPro" id="IPR038770">
    <property type="entry name" value="Na+/solute_symporter_sf"/>
</dbReference>
<evidence type="ECO:0000259" key="12">
    <source>
        <dbReference type="PROSITE" id="PS51371"/>
    </source>
</evidence>
<dbReference type="InterPro" id="IPR046342">
    <property type="entry name" value="CBS_dom_sf"/>
</dbReference>
<keyword evidence="8 11" id="KW-0472">Membrane</keyword>
<accession>A0AAQ4CN88</accession>
<keyword evidence="4 11" id="KW-0812">Transmembrane</keyword>
<dbReference type="Pfam" id="PF00999">
    <property type="entry name" value="Na_H_Exchanger"/>
    <property type="match status" value="1"/>
</dbReference>
<dbReference type="GO" id="GO:0015297">
    <property type="term" value="F:antiporter activity"/>
    <property type="evidence" value="ECO:0007669"/>
    <property type="project" value="UniProtKB-KW"/>
</dbReference>
<keyword evidence="9" id="KW-0739">Sodium transport</keyword>
<feature type="transmembrane region" description="Helical" evidence="11">
    <location>
        <begin position="29"/>
        <end position="51"/>
    </location>
</feature>
<evidence type="ECO:0000256" key="11">
    <source>
        <dbReference type="SAM" id="Phobius"/>
    </source>
</evidence>
<keyword evidence="5 11" id="KW-1133">Transmembrane helix</keyword>
<feature type="domain" description="CBS" evidence="12">
    <location>
        <begin position="385"/>
        <end position="445"/>
    </location>
</feature>
<dbReference type="EMBL" id="AP025226">
    <property type="protein sequence ID" value="BDB97269.1"/>
    <property type="molecule type" value="Genomic_DNA"/>
</dbReference>
<evidence type="ECO:0000256" key="5">
    <source>
        <dbReference type="ARBA" id="ARBA00022989"/>
    </source>
</evidence>
<dbReference type="PROSITE" id="PS51371">
    <property type="entry name" value="CBS"/>
    <property type="match status" value="1"/>
</dbReference>
<dbReference type="InterPro" id="IPR000644">
    <property type="entry name" value="CBS_dom"/>
</dbReference>
<gene>
    <name evidence="13" type="ORF">SACC_02860</name>
</gene>
<keyword evidence="7" id="KW-0406">Ion transport</keyword>
<protein>
    <submittedName>
        <fullName evidence="13">Sodium:proton antiporter</fullName>
    </submittedName>
</protein>
<sequence length="504" mass="56706">MVSLIVISLAYLGIMLICAKIAEEAFRRIGLITFVGPILAGIFLGSGVFNIIKLNDIISFITSLGIIFLLFLAGAEEFEFEGKFSINVFLSLILEASVPFSITVFILYFMHFSNYLILAVPLAMSSAGPLTRMLMDVGLTSSKVGNTIFNQVILVEILFVVLFVIFQDINQLLITIIEVSLVLVFILIFGRFISNILEKIESYFKVREIEFASIITLILILGYFSSIYKFNSAIAAFFLGILLKDYLKDRPELLERLHAFTYGFFEPLFFLGIGLYVSIVNLNIIALSILLFIIIISSKIIAGFISARLVDVEPKVNAIATSVKGGVDSSLLLTALTLGYINNLEYSFSILSISISALIIPIIFQKVYNIKIKDIKIKIKLSQEISNLQIKPLYVTCNESLREVISKITERGVRGIVVVNDDMRPLGYISVQTLLEIDPELYEKIKACEITLEEVPIEYERVKVIDILRKFRETERPVIAIVNNKGELITTIYERELMRFLISI</sequence>
<feature type="transmembrane region" description="Helical" evidence="11">
    <location>
        <begin position="57"/>
        <end position="75"/>
    </location>
</feature>
<dbReference type="AlphaFoldDB" id="A0AAQ4CN88"/>
<evidence type="ECO:0000256" key="6">
    <source>
        <dbReference type="ARBA" id="ARBA00023053"/>
    </source>
</evidence>